<accession>A0A7I7M6L8</accession>
<dbReference type="SUPFAM" id="SSF51735">
    <property type="entry name" value="NAD(P)-binding Rossmann-fold domains"/>
    <property type="match status" value="2"/>
</dbReference>
<dbReference type="Gene3D" id="3.30.360.10">
    <property type="entry name" value="Dihydrodipicolinate Reductase, domain 2"/>
    <property type="match status" value="1"/>
</dbReference>
<evidence type="ECO:0000259" key="3">
    <source>
        <dbReference type="Pfam" id="PF01408"/>
    </source>
</evidence>
<dbReference type="GO" id="GO:0005737">
    <property type="term" value="C:cytoplasm"/>
    <property type="evidence" value="ECO:0007669"/>
    <property type="project" value="TreeGrafter"/>
</dbReference>
<dbReference type="SUPFAM" id="SSF55347">
    <property type="entry name" value="Glyceraldehyde-3-phosphate dehydrogenase-like, C-terminal domain"/>
    <property type="match status" value="1"/>
</dbReference>
<dbReference type="RefSeq" id="WP_163720259.1">
    <property type="nucleotide sequence ID" value="NZ_AP022574.1"/>
</dbReference>
<dbReference type="Gene3D" id="3.40.50.720">
    <property type="entry name" value="NAD(P)-binding Rossmann-like Domain"/>
    <property type="match status" value="2"/>
</dbReference>
<dbReference type="InterPro" id="IPR036291">
    <property type="entry name" value="NAD(P)-bd_dom_sf"/>
</dbReference>
<dbReference type="GO" id="GO:0004029">
    <property type="term" value="F:aldehyde dehydrogenase (NAD+) activity"/>
    <property type="evidence" value="ECO:0007669"/>
    <property type="project" value="TreeGrafter"/>
</dbReference>
<name>A0A7I7M6L8_9MYCO</name>
<gene>
    <name evidence="4" type="ORF">MPSYJ_04900</name>
</gene>
<evidence type="ECO:0000259" key="2">
    <source>
        <dbReference type="Pfam" id="PF01370"/>
    </source>
</evidence>
<dbReference type="InterPro" id="IPR051783">
    <property type="entry name" value="NAD(P)-dependent_oxidoreduct"/>
</dbReference>
<dbReference type="Proteomes" id="UP000466514">
    <property type="component" value="Chromosome"/>
</dbReference>
<dbReference type="EMBL" id="AP022574">
    <property type="protein sequence ID" value="BBX67029.1"/>
    <property type="molecule type" value="Genomic_DNA"/>
</dbReference>
<evidence type="ECO:0000313" key="4">
    <source>
        <dbReference type="EMBL" id="BBX67029.1"/>
    </source>
</evidence>
<evidence type="ECO:0008006" key="6">
    <source>
        <dbReference type="Google" id="ProtNLM"/>
    </source>
</evidence>
<dbReference type="GO" id="GO:0000166">
    <property type="term" value="F:nucleotide binding"/>
    <property type="evidence" value="ECO:0007669"/>
    <property type="project" value="InterPro"/>
</dbReference>
<dbReference type="InterPro" id="IPR000683">
    <property type="entry name" value="Gfo/Idh/MocA-like_OxRdtase_N"/>
</dbReference>
<keyword evidence="5" id="KW-1185">Reference proteome</keyword>
<feature type="region of interest" description="Disordered" evidence="1">
    <location>
        <begin position="354"/>
        <end position="375"/>
    </location>
</feature>
<dbReference type="Pfam" id="PF01408">
    <property type="entry name" value="GFO_IDH_MocA"/>
    <property type="match status" value="1"/>
</dbReference>
<feature type="domain" description="Gfo/Idh/MocA-like oxidoreductase N-terminal" evidence="3">
    <location>
        <begin position="1"/>
        <end position="118"/>
    </location>
</feature>
<dbReference type="InterPro" id="IPR001509">
    <property type="entry name" value="Epimerase_deHydtase"/>
</dbReference>
<evidence type="ECO:0000313" key="5">
    <source>
        <dbReference type="Proteomes" id="UP000466514"/>
    </source>
</evidence>
<dbReference type="AlphaFoldDB" id="A0A7I7M6L8"/>
<dbReference type="KEGG" id="mpsc:MPSYJ_04900"/>
<dbReference type="Pfam" id="PF01370">
    <property type="entry name" value="Epimerase"/>
    <property type="match status" value="1"/>
</dbReference>
<reference evidence="4 5" key="1">
    <citation type="journal article" date="2019" name="Emerg. Microbes Infect.">
        <title>Comprehensive subspecies identification of 175 nontuberculous mycobacteria species based on 7547 genomic profiles.</title>
        <authorList>
            <person name="Matsumoto Y."/>
            <person name="Kinjo T."/>
            <person name="Motooka D."/>
            <person name="Nabeya D."/>
            <person name="Jung N."/>
            <person name="Uechi K."/>
            <person name="Horii T."/>
            <person name="Iida T."/>
            <person name="Fujita J."/>
            <person name="Nakamura S."/>
        </authorList>
    </citation>
    <scope>NUCLEOTIDE SEQUENCE [LARGE SCALE GENOMIC DNA]</scope>
    <source>
        <strain evidence="4 5">JCM 13323</strain>
    </source>
</reference>
<protein>
    <recommendedName>
        <fullName evidence="6">Oxidoreductase</fullName>
    </recommendedName>
</protein>
<proteinExistence type="predicted"/>
<organism evidence="4 5">
    <name type="scientific">Mycolicibacterium psychrotolerans</name>
    <dbReference type="NCBI Taxonomy" id="216929"/>
    <lineage>
        <taxon>Bacteria</taxon>
        <taxon>Bacillati</taxon>
        <taxon>Actinomycetota</taxon>
        <taxon>Actinomycetes</taxon>
        <taxon>Mycobacteriales</taxon>
        <taxon>Mycobacteriaceae</taxon>
        <taxon>Mycolicibacterium</taxon>
    </lineage>
</organism>
<dbReference type="PANTHER" id="PTHR48079:SF6">
    <property type="entry name" value="NAD(P)-BINDING DOMAIN-CONTAINING PROTEIN-RELATED"/>
    <property type="match status" value="1"/>
</dbReference>
<sequence length="708" mass="76435">MRVALVGLGYIAEHHYEAVRKAGADEIIGCDVNPAVAEAFASRPGVVAVVNDLDDLVALKPDVAHVLTPPNVHFVVARPLLAAGIDVLIEKPMCDLSSDARSLVSQADESGALLGTGHNFLFYPVWEKLKSAVDVGAIGALRSIDVWWRQPYPPLRANNTQPWAMRASRNILFEVAPHLFASALDLVPSVDVAHVTPSRPQDLPNGVRFFRQWDILGKSGDVSVRFDLSLEEAYSEFLVHVRGSTGSVVVDFVHNTVILNSQSFAADYVELAEQGLHSASAYARGAVGTMVDSVVGKFGSKKFGPPYERSIERAVAQFAADRGQARALDRRLGSDLALRVVRLGEDIAEAARLPETPQPTEASQVQVAGPAPDPTQPRALVIGGTGFIGTALVRRLAAKGVYTRVVARRPGAAQSRFADLPSVDVVDGDLERPDELQRYLADVDVVYHLAKSLHDTWEATLRHEVEPTKRFIDLCADAGIGRFVYASSIAIFDAGDASRTITEATPASPGVVASSIYARAKAEIESYLLERHRLAGFPAVIIRPAIVLGVGQDPSHAGIASWPHPNVALHWGSGRNKLPIVLVDDVADGFAKSLDQPGIEGRCFNLSSPACITAEEYLDEVARASATPILRKPQSLRSLYASQVAKWLVKKAIGRKESFPRWADSSGRSFASPFDCSLTEAALDWHPESDRTVLLSRGVTQPAKALIR</sequence>
<evidence type="ECO:0000256" key="1">
    <source>
        <dbReference type="SAM" id="MobiDB-lite"/>
    </source>
</evidence>
<dbReference type="PANTHER" id="PTHR48079">
    <property type="entry name" value="PROTEIN YEEZ"/>
    <property type="match status" value="1"/>
</dbReference>
<feature type="domain" description="NAD-dependent epimerase/dehydratase" evidence="2">
    <location>
        <begin position="379"/>
        <end position="605"/>
    </location>
</feature>